<feature type="transmembrane region" description="Helical" evidence="6">
    <location>
        <begin position="173"/>
        <end position="197"/>
    </location>
</feature>
<dbReference type="NCBIfam" id="TIGR00361">
    <property type="entry name" value="ComEC_Rec2"/>
    <property type="match status" value="1"/>
</dbReference>
<keyword evidence="3 6" id="KW-0812">Transmembrane</keyword>
<evidence type="ECO:0000256" key="1">
    <source>
        <dbReference type="ARBA" id="ARBA00004651"/>
    </source>
</evidence>
<feature type="transmembrane region" description="Helical" evidence="6">
    <location>
        <begin position="399"/>
        <end position="417"/>
    </location>
</feature>
<evidence type="ECO:0000256" key="5">
    <source>
        <dbReference type="ARBA" id="ARBA00023136"/>
    </source>
</evidence>
<name>A0A8B4QBH6_9BACL</name>
<dbReference type="InterPro" id="IPR001279">
    <property type="entry name" value="Metallo-B-lactamas"/>
</dbReference>
<dbReference type="OrthoDB" id="9761531at2"/>
<dbReference type="EMBL" id="SNZG01000001">
    <property type="protein sequence ID" value="TDR44314.1"/>
    <property type="molecule type" value="Genomic_DNA"/>
</dbReference>
<reference evidence="8 10" key="1">
    <citation type="submission" date="2018-06" db="EMBL/GenBank/DDBJ databases">
        <authorList>
            <consortium name="Pathogen Informatics"/>
            <person name="Doyle S."/>
        </authorList>
    </citation>
    <scope>NUCLEOTIDE SEQUENCE [LARGE SCALE GENOMIC DNA]</scope>
    <source>
        <strain evidence="8 10">NCTC10597</strain>
    </source>
</reference>
<dbReference type="SMART" id="SM00849">
    <property type="entry name" value="Lactamase_B"/>
    <property type="match status" value="1"/>
</dbReference>
<feature type="transmembrane region" description="Helical" evidence="6">
    <location>
        <begin position="302"/>
        <end position="325"/>
    </location>
</feature>
<dbReference type="PANTHER" id="PTHR30619">
    <property type="entry name" value="DNA INTERNALIZATION/COMPETENCE PROTEIN COMEC/REC2"/>
    <property type="match status" value="1"/>
</dbReference>
<organism evidence="8 10">
    <name type="scientific">Kurthia zopfii</name>
    <dbReference type="NCBI Taxonomy" id="1650"/>
    <lineage>
        <taxon>Bacteria</taxon>
        <taxon>Bacillati</taxon>
        <taxon>Bacillota</taxon>
        <taxon>Bacilli</taxon>
        <taxon>Bacillales</taxon>
        <taxon>Caryophanaceae</taxon>
        <taxon>Kurthia</taxon>
    </lineage>
</organism>
<reference evidence="9 11" key="2">
    <citation type="submission" date="2019-03" db="EMBL/GenBank/DDBJ databases">
        <title>Genomic Encyclopedia of Type Strains, Phase IV (KMG-IV): sequencing the most valuable type-strain genomes for metagenomic binning, comparative biology and taxonomic classification.</title>
        <authorList>
            <person name="Goeker M."/>
        </authorList>
    </citation>
    <scope>NUCLEOTIDE SEQUENCE [LARGE SCALE GENOMIC DNA]</scope>
    <source>
        <strain evidence="9 11">DSM 20580</strain>
    </source>
</reference>
<keyword evidence="4 6" id="KW-1133">Transmembrane helix</keyword>
<feature type="domain" description="Metallo-beta-lactamase" evidence="7">
    <location>
        <begin position="456"/>
        <end position="668"/>
    </location>
</feature>
<dbReference type="InterPro" id="IPR004477">
    <property type="entry name" value="ComEC_N"/>
</dbReference>
<feature type="transmembrane region" description="Helical" evidence="6">
    <location>
        <begin position="424"/>
        <end position="441"/>
    </location>
</feature>
<dbReference type="AlphaFoldDB" id="A0A8B4QBH6"/>
<evidence type="ECO:0000313" key="10">
    <source>
        <dbReference type="Proteomes" id="UP000254330"/>
    </source>
</evidence>
<dbReference type="Proteomes" id="UP000254330">
    <property type="component" value="Unassembled WGS sequence"/>
</dbReference>
<evidence type="ECO:0000259" key="7">
    <source>
        <dbReference type="SMART" id="SM00849"/>
    </source>
</evidence>
<dbReference type="GO" id="GO:0030420">
    <property type="term" value="P:establishment of competence for transformation"/>
    <property type="evidence" value="ECO:0007669"/>
    <property type="project" value="InterPro"/>
</dbReference>
<dbReference type="Proteomes" id="UP000294641">
    <property type="component" value="Unassembled WGS sequence"/>
</dbReference>
<dbReference type="InterPro" id="IPR052159">
    <property type="entry name" value="Competence_DNA_uptake"/>
</dbReference>
<accession>A0A8B4QBH6</accession>
<evidence type="ECO:0000256" key="3">
    <source>
        <dbReference type="ARBA" id="ARBA00022692"/>
    </source>
</evidence>
<protein>
    <submittedName>
        <fullName evidence="8">ComEC family competence protein</fullName>
    </submittedName>
    <submittedName>
        <fullName evidence="9">Competence protein ComEC</fullName>
    </submittedName>
</protein>
<gene>
    <name evidence="9" type="ORF">DFR61_101153</name>
    <name evidence="8" type="ORF">NCTC10597_01790</name>
</gene>
<evidence type="ECO:0000256" key="2">
    <source>
        <dbReference type="ARBA" id="ARBA00022475"/>
    </source>
</evidence>
<dbReference type="CDD" id="cd07731">
    <property type="entry name" value="ComA-like_MBL-fold"/>
    <property type="match status" value="1"/>
</dbReference>
<proteinExistence type="predicted"/>
<evidence type="ECO:0000256" key="6">
    <source>
        <dbReference type="SAM" id="Phobius"/>
    </source>
</evidence>
<keyword evidence="2" id="KW-1003">Cell membrane</keyword>
<dbReference type="Gene3D" id="3.60.15.10">
    <property type="entry name" value="Ribonuclease Z/Hydroxyacylglutathione hydrolase-like"/>
    <property type="match status" value="1"/>
</dbReference>
<feature type="transmembrane region" description="Helical" evidence="6">
    <location>
        <begin position="276"/>
        <end position="295"/>
    </location>
</feature>
<dbReference type="PANTHER" id="PTHR30619:SF7">
    <property type="entry name" value="BETA-LACTAMASE DOMAIN PROTEIN"/>
    <property type="match status" value="1"/>
</dbReference>
<dbReference type="EMBL" id="UGNP01000001">
    <property type="protein sequence ID" value="STX10080.1"/>
    <property type="molecule type" value="Genomic_DNA"/>
</dbReference>
<keyword evidence="5 6" id="KW-0472">Membrane</keyword>
<evidence type="ECO:0000313" key="9">
    <source>
        <dbReference type="EMBL" id="TDR44314.1"/>
    </source>
</evidence>
<dbReference type="InterPro" id="IPR004797">
    <property type="entry name" value="Competence_ComEC/Rec2"/>
</dbReference>
<comment type="caution">
    <text evidence="8">The sequence shown here is derived from an EMBL/GenBank/DDBJ whole genome shotgun (WGS) entry which is preliminary data.</text>
</comment>
<evidence type="ECO:0000313" key="8">
    <source>
        <dbReference type="EMBL" id="STX10080.1"/>
    </source>
</evidence>
<evidence type="ECO:0000256" key="4">
    <source>
        <dbReference type="ARBA" id="ARBA00022989"/>
    </source>
</evidence>
<feature type="transmembrane region" description="Helical" evidence="6">
    <location>
        <begin position="373"/>
        <end position="393"/>
    </location>
</feature>
<dbReference type="NCBIfam" id="TIGR00360">
    <property type="entry name" value="ComEC_N-term"/>
    <property type="match status" value="1"/>
</dbReference>
<feature type="transmembrane region" description="Helical" evidence="6">
    <location>
        <begin position="209"/>
        <end position="226"/>
    </location>
</feature>
<feature type="transmembrane region" description="Helical" evidence="6">
    <location>
        <begin position="337"/>
        <end position="361"/>
    </location>
</feature>
<dbReference type="InterPro" id="IPR035681">
    <property type="entry name" value="ComA-like_MBL"/>
</dbReference>
<sequence>MIMVASFAILFFVSTSVRIQMPKELPKEAILTWTSQVKINGGTVRGFMKNEQHQKVYVTYKIQDENEKVQLLKHALAGKTFVVTGQLVEPSKKQHPYSFDMHQYFKSHRAIGVFEIEKWQFVPNKRAILSLIYEQRFKMGNHIDNTFPKSIAAEAKALILGNQEDVQQEDQRAYQVLGITHLFAISGLHVGLMTIIFQQLLKRAHIRKEHAKILLCISLPVYALLVGGAPSVWRAVLTVLVLLIISSFTRKPSLLTSLSLCFIIFVSVEPNSIFQIGFQLSFLAALAIILSTKIIKNAKNTIVVSLIITIVCQLLVAPILLFNFYEISISSFLMNLIFVPLFSIIILPANLILLCISYVPINELQFVFQLYEPFRLLIQLVILKIQSIPYQMWNPGKPPLIALAILYAVIILFFLAMEKQKKRLFAFIAVVIFCVLLDISVNRSQSLRMSFISVGQGDSTLIELPNKKGVILVDAGGILRFGGEDWKQPKKQYEVGRQVIVPYLKGRGISKIDQLILSHADADHVEGAEEILEEVSVREIHITPNSLEKSVMADVINEAQKKKTPIIERMAGMSWRFGEVDFEYLMPRDTEYEGNNDSLVLMVRYKQHSILLPGDLEKEGEAELLQKGAEKITDVSILKAGHHGSKTSTTESFLEVTNPKLVIYSTGLKNRYNHPAKEVTDRVDAAKIPSLNTAEEQTIILRIDDHILREME</sequence>
<dbReference type="Pfam" id="PF00753">
    <property type="entry name" value="Lactamase_B"/>
    <property type="match status" value="1"/>
</dbReference>
<dbReference type="Pfam" id="PF03772">
    <property type="entry name" value="Competence"/>
    <property type="match status" value="1"/>
</dbReference>
<comment type="subcellular location">
    <subcellularLocation>
        <location evidence="1">Cell membrane</location>
        <topology evidence="1">Multi-pass membrane protein</topology>
    </subcellularLocation>
</comment>
<dbReference type="InterPro" id="IPR036866">
    <property type="entry name" value="RibonucZ/Hydroxyglut_hydro"/>
</dbReference>
<keyword evidence="11" id="KW-1185">Reference proteome</keyword>
<dbReference type="SUPFAM" id="SSF56281">
    <property type="entry name" value="Metallo-hydrolase/oxidoreductase"/>
    <property type="match status" value="1"/>
</dbReference>
<evidence type="ECO:0000313" key="11">
    <source>
        <dbReference type="Proteomes" id="UP000294641"/>
    </source>
</evidence>
<dbReference type="GO" id="GO:0005886">
    <property type="term" value="C:plasma membrane"/>
    <property type="evidence" value="ECO:0007669"/>
    <property type="project" value="UniProtKB-SubCell"/>
</dbReference>